<evidence type="ECO:0000313" key="2">
    <source>
        <dbReference type="EMBL" id="CAK7327150.1"/>
    </source>
</evidence>
<dbReference type="AlphaFoldDB" id="A0AAV1R2A6"/>
<reference evidence="2 3" key="1">
    <citation type="submission" date="2024-01" db="EMBL/GenBank/DDBJ databases">
        <authorList>
            <person name="Waweru B."/>
        </authorList>
    </citation>
    <scope>NUCLEOTIDE SEQUENCE [LARGE SCALE GENOMIC DNA]</scope>
</reference>
<keyword evidence="3" id="KW-1185">Reference proteome</keyword>
<dbReference type="EMBL" id="CAWUPB010000851">
    <property type="protein sequence ID" value="CAK7327150.1"/>
    <property type="molecule type" value="Genomic_DNA"/>
</dbReference>
<accession>A0AAV1R2A6</accession>
<evidence type="ECO:0000256" key="1">
    <source>
        <dbReference type="SAM" id="MobiDB-lite"/>
    </source>
</evidence>
<feature type="region of interest" description="Disordered" evidence="1">
    <location>
        <begin position="66"/>
        <end position="107"/>
    </location>
</feature>
<gene>
    <name evidence="2" type="ORF">DCAF_LOCUS4857</name>
</gene>
<dbReference type="Proteomes" id="UP001314170">
    <property type="component" value="Unassembled WGS sequence"/>
</dbReference>
<proteinExistence type="predicted"/>
<organism evidence="2 3">
    <name type="scientific">Dovyalis caffra</name>
    <dbReference type="NCBI Taxonomy" id="77055"/>
    <lineage>
        <taxon>Eukaryota</taxon>
        <taxon>Viridiplantae</taxon>
        <taxon>Streptophyta</taxon>
        <taxon>Embryophyta</taxon>
        <taxon>Tracheophyta</taxon>
        <taxon>Spermatophyta</taxon>
        <taxon>Magnoliopsida</taxon>
        <taxon>eudicotyledons</taxon>
        <taxon>Gunneridae</taxon>
        <taxon>Pentapetalae</taxon>
        <taxon>rosids</taxon>
        <taxon>fabids</taxon>
        <taxon>Malpighiales</taxon>
        <taxon>Salicaceae</taxon>
        <taxon>Flacourtieae</taxon>
        <taxon>Dovyalis</taxon>
    </lineage>
</organism>
<comment type="caution">
    <text evidence="2">The sequence shown here is derived from an EMBL/GenBank/DDBJ whole genome shotgun (WGS) entry which is preliminary data.</text>
</comment>
<name>A0AAV1R2A6_9ROSI</name>
<protein>
    <submittedName>
        <fullName evidence="2">Uncharacterized protein</fullName>
    </submittedName>
</protein>
<evidence type="ECO:0000313" key="3">
    <source>
        <dbReference type="Proteomes" id="UP001314170"/>
    </source>
</evidence>
<sequence>MIRYRVMCKVGYDGHNLRGEDDDGGECRGDGNNEVFRSCSNRVYCSASKMIVGAILRKFFDCLEESRPRNKGRPYGPDMMKEKEPKKKAIKGRLKEELKVTHQSQAK</sequence>
<feature type="compositionally biased region" description="Basic and acidic residues" evidence="1">
    <location>
        <begin position="79"/>
        <end position="100"/>
    </location>
</feature>